<keyword evidence="3" id="KW-1185">Reference proteome</keyword>
<gene>
    <name evidence="2" type="ORF">SCF082_LOCUS43860</name>
</gene>
<evidence type="ECO:0000313" key="3">
    <source>
        <dbReference type="Proteomes" id="UP001642464"/>
    </source>
</evidence>
<accession>A0ABP0QY52</accession>
<reference evidence="2 3" key="1">
    <citation type="submission" date="2024-02" db="EMBL/GenBank/DDBJ databases">
        <authorList>
            <person name="Chen Y."/>
            <person name="Shah S."/>
            <person name="Dougan E. K."/>
            <person name="Thang M."/>
            <person name="Chan C."/>
        </authorList>
    </citation>
    <scope>NUCLEOTIDE SEQUENCE [LARGE SCALE GENOMIC DNA]</scope>
</reference>
<feature type="region of interest" description="Disordered" evidence="1">
    <location>
        <begin position="1"/>
        <end position="63"/>
    </location>
</feature>
<comment type="caution">
    <text evidence="2">The sequence shown here is derived from an EMBL/GenBank/DDBJ whole genome shotgun (WGS) entry which is preliminary data.</text>
</comment>
<protein>
    <submittedName>
        <fullName evidence="2">Uncharacterized protein</fullName>
    </submittedName>
</protein>
<dbReference type="Proteomes" id="UP001642464">
    <property type="component" value="Unassembled WGS sequence"/>
</dbReference>
<organism evidence="2 3">
    <name type="scientific">Durusdinium trenchii</name>
    <dbReference type="NCBI Taxonomy" id="1381693"/>
    <lineage>
        <taxon>Eukaryota</taxon>
        <taxon>Sar</taxon>
        <taxon>Alveolata</taxon>
        <taxon>Dinophyceae</taxon>
        <taxon>Suessiales</taxon>
        <taxon>Symbiodiniaceae</taxon>
        <taxon>Durusdinium</taxon>
    </lineage>
</organism>
<proteinExistence type="predicted"/>
<feature type="compositionally biased region" description="Polar residues" evidence="1">
    <location>
        <begin position="1"/>
        <end position="10"/>
    </location>
</feature>
<sequence>MDSMRTTSGLPAQPPSELPAGSFIPEAPSEKGLSTLPEEPGDGLRRFEGAEGAAGAGPQAAAG</sequence>
<feature type="compositionally biased region" description="Low complexity" evidence="1">
    <location>
        <begin position="50"/>
        <end position="63"/>
    </location>
</feature>
<evidence type="ECO:0000313" key="2">
    <source>
        <dbReference type="EMBL" id="CAK9093240.1"/>
    </source>
</evidence>
<dbReference type="EMBL" id="CAXAMM010040449">
    <property type="protein sequence ID" value="CAK9093240.1"/>
    <property type="molecule type" value="Genomic_DNA"/>
</dbReference>
<evidence type="ECO:0000256" key="1">
    <source>
        <dbReference type="SAM" id="MobiDB-lite"/>
    </source>
</evidence>
<name>A0ABP0QY52_9DINO</name>